<reference evidence="2 6" key="1">
    <citation type="journal article" date="2019" name="Sci. Rep.">
        <title>Orb-weaving spider Araneus ventricosus genome elucidates the spidroin gene catalogue.</title>
        <authorList>
            <person name="Kono N."/>
            <person name="Nakamura H."/>
            <person name="Ohtoshi R."/>
            <person name="Moran D.A.P."/>
            <person name="Shinohara A."/>
            <person name="Yoshida Y."/>
            <person name="Fujiwara M."/>
            <person name="Mori M."/>
            <person name="Tomita M."/>
            <person name="Arakawa K."/>
        </authorList>
    </citation>
    <scope>NUCLEOTIDE SEQUENCE [LARGE SCALE GENOMIC DNA]</scope>
</reference>
<dbReference type="EMBL" id="BGPR01056613">
    <property type="protein sequence ID" value="GBO33077.1"/>
    <property type="molecule type" value="Genomic_DNA"/>
</dbReference>
<name>A0A4Y2VNN2_ARAVE</name>
<comment type="caution">
    <text evidence="2">The sequence shown here is derived from an EMBL/GenBank/DDBJ whole genome shotgun (WGS) entry which is preliminary data.</text>
</comment>
<evidence type="ECO:0000313" key="3">
    <source>
        <dbReference type="EMBL" id="GBO32604.1"/>
    </source>
</evidence>
<evidence type="ECO:0000313" key="2">
    <source>
        <dbReference type="EMBL" id="GBO25816.1"/>
    </source>
</evidence>
<dbReference type="EMBL" id="BGPR01056090">
    <property type="protein sequence ID" value="GBO32604.1"/>
    <property type="molecule type" value="Genomic_DNA"/>
</dbReference>
<accession>A0A4Y2VNN2</accession>
<evidence type="ECO:0000313" key="6">
    <source>
        <dbReference type="Proteomes" id="UP000499080"/>
    </source>
</evidence>
<proteinExistence type="predicted"/>
<dbReference type="EMBL" id="BGPR01048803">
    <property type="protein sequence ID" value="GBO25816.1"/>
    <property type="molecule type" value="Genomic_DNA"/>
</dbReference>
<gene>
    <name evidence="4" type="ORF">AVEN_232487_1</name>
    <name evidence="1" type="ORF">AVEN_237722_1</name>
    <name evidence="3" type="ORF">AVEN_245533_1</name>
    <name evidence="5" type="ORF">AVEN_246319_1</name>
    <name evidence="2" type="ORF">AVEN_47921_1</name>
</gene>
<protein>
    <submittedName>
        <fullName evidence="2">Uncharacterized protein</fullName>
    </submittedName>
</protein>
<evidence type="ECO:0000313" key="1">
    <source>
        <dbReference type="EMBL" id="GBM47366.1"/>
    </source>
</evidence>
<keyword evidence="6" id="KW-1185">Reference proteome</keyword>
<dbReference type="EMBL" id="BGPR01097953">
    <property type="protein sequence ID" value="GBM47366.1"/>
    <property type="molecule type" value="Genomic_DNA"/>
</dbReference>
<dbReference type="AlphaFoldDB" id="A0A4Y2VNN2"/>
<evidence type="ECO:0000313" key="4">
    <source>
        <dbReference type="EMBL" id="GBO33077.1"/>
    </source>
</evidence>
<dbReference type="EMBL" id="BGPR01056614">
    <property type="protein sequence ID" value="GBO33078.1"/>
    <property type="molecule type" value="Genomic_DNA"/>
</dbReference>
<organism evidence="2 6">
    <name type="scientific">Araneus ventricosus</name>
    <name type="common">Orbweaver spider</name>
    <name type="synonym">Epeira ventricosa</name>
    <dbReference type="NCBI Taxonomy" id="182803"/>
    <lineage>
        <taxon>Eukaryota</taxon>
        <taxon>Metazoa</taxon>
        <taxon>Ecdysozoa</taxon>
        <taxon>Arthropoda</taxon>
        <taxon>Chelicerata</taxon>
        <taxon>Arachnida</taxon>
        <taxon>Araneae</taxon>
        <taxon>Araneomorphae</taxon>
        <taxon>Entelegynae</taxon>
        <taxon>Araneoidea</taxon>
        <taxon>Araneidae</taxon>
        <taxon>Araneus</taxon>
    </lineage>
</organism>
<sequence length="133" mass="15582">MKSPSQFFNKVTRIKHIRVRKKKRKKVTVGETRPHNILKAFLSKNFSCLCNGILFNKGGWRDHKRDDFFPLWSADDRITRSSPKHRGRKSFGGVEACYRLPQYVCRSILRARRDSSLSEVIVATIKCFTNFMM</sequence>
<dbReference type="Proteomes" id="UP000499080">
    <property type="component" value="Unassembled WGS sequence"/>
</dbReference>
<evidence type="ECO:0000313" key="5">
    <source>
        <dbReference type="EMBL" id="GBO33078.1"/>
    </source>
</evidence>